<dbReference type="RefSeq" id="XP_071909640.1">
    <property type="nucleotide sequence ID" value="XM_072053539.1"/>
</dbReference>
<name>A0ABM4UQS3_COFAR</name>
<accession>A0ABM4UQS3</accession>
<dbReference type="PANTHER" id="PTHR33116">
    <property type="entry name" value="REVERSE TRANSCRIPTASE ZINC-BINDING DOMAIN-CONTAINING PROTEIN-RELATED-RELATED"/>
    <property type="match status" value="1"/>
</dbReference>
<evidence type="ECO:0000313" key="1">
    <source>
        <dbReference type="Proteomes" id="UP001652660"/>
    </source>
</evidence>
<reference evidence="2" key="1">
    <citation type="submission" date="2025-08" db="UniProtKB">
        <authorList>
            <consortium name="RefSeq"/>
        </authorList>
    </citation>
    <scope>IDENTIFICATION</scope>
    <source>
        <tissue evidence="2">Leaves</tissue>
    </source>
</reference>
<sequence>MVIGRFKNSVFRFIKDNMSARVQNGKGKLRSNVGKEVLLKSLALPSYAMSLVKLSDNLCKVLIGIMAKFWWGNDQGQRRMHWIKWYDLSEMKGNGGFGFRVGDGKSDNIWEDRWVGYSSNGKII</sequence>
<dbReference type="Proteomes" id="UP001652660">
    <property type="component" value="Chromosome 6c"/>
</dbReference>
<proteinExistence type="predicted"/>
<organism evidence="1 2">
    <name type="scientific">Coffea arabica</name>
    <name type="common">Arabian coffee</name>
    <dbReference type="NCBI Taxonomy" id="13443"/>
    <lineage>
        <taxon>Eukaryota</taxon>
        <taxon>Viridiplantae</taxon>
        <taxon>Streptophyta</taxon>
        <taxon>Embryophyta</taxon>
        <taxon>Tracheophyta</taxon>
        <taxon>Spermatophyta</taxon>
        <taxon>Magnoliopsida</taxon>
        <taxon>eudicotyledons</taxon>
        <taxon>Gunneridae</taxon>
        <taxon>Pentapetalae</taxon>
        <taxon>asterids</taxon>
        <taxon>lamiids</taxon>
        <taxon>Gentianales</taxon>
        <taxon>Rubiaceae</taxon>
        <taxon>Ixoroideae</taxon>
        <taxon>Gardenieae complex</taxon>
        <taxon>Bertiereae - Coffeeae clade</taxon>
        <taxon>Coffeeae</taxon>
        <taxon>Coffea</taxon>
    </lineage>
</organism>
<gene>
    <name evidence="2" type="primary">LOC140008687</name>
</gene>
<dbReference type="GeneID" id="140008687"/>
<keyword evidence="1" id="KW-1185">Reference proteome</keyword>
<dbReference type="PANTHER" id="PTHR33116:SF86">
    <property type="entry name" value="REVERSE TRANSCRIPTASE DOMAIN-CONTAINING PROTEIN"/>
    <property type="match status" value="1"/>
</dbReference>
<evidence type="ECO:0000313" key="2">
    <source>
        <dbReference type="RefSeq" id="XP_071909640.1"/>
    </source>
</evidence>
<protein>
    <submittedName>
        <fullName evidence="2">Uncharacterized protein</fullName>
    </submittedName>
</protein>